<evidence type="ECO:0000256" key="6">
    <source>
        <dbReference type="ARBA" id="ARBA00023065"/>
    </source>
</evidence>
<keyword evidence="4 12" id="KW-0375">Hydrogen ion transport</keyword>
<sequence>MPQFEISTFSSQLFWFFVCWGCVFVYLWKILVPRMSAKLSDREHKIKSILAEATSFDLQTETMLLKYDDKLNHFKQKQKAKLQQTTEFIQKSKEGLESDLKQELDSQLLILEAKLKQSQADLLKTLPTELESVLTEFAQKQIPFALDAGGISKVLNAEVKKLMHHD</sequence>
<keyword evidence="2 12" id="KW-0138">CF(0)</keyword>
<keyword evidence="1 12" id="KW-0813">Transport</keyword>
<evidence type="ECO:0000313" key="14">
    <source>
        <dbReference type="EMBL" id="QOL19808.1"/>
    </source>
</evidence>
<dbReference type="GO" id="GO:0015986">
    <property type="term" value="P:proton motive force-driven ATP synthesis"/>
    <property type="evidence" value="ECO:0007669"/>
    <property type="project" value="InterPro"/>
</dbReference>
<organism evidence="14 15">
    <name type="scientific">Candidatus Bodocaedibacter vickermanii</name>
    <dbReference type="NCBI Taxonomy" id="2741701"/>
    <lineage>
        <taxon>Bacteria</taxon>
        <taxon>Pseudomonadati</taxon>
        <taxon>Pseudomonadota</taxon>
        <taxon>Alphaproteobacteria</taxon>
        <taxon>Holosporales</taxon>
        <taxon>Candidatus Paracaedibacteraceae</taxon>
        <taxon>Candidatus Bodocaedibacter</taxon>
    </lineage>
</organism>
<protein>
    <submittedName>
        <fullName evidence="14">ATP synthase subunit b</fullName>
    </submittedName>
</protein>
<evidence type="ECO:0000256" key="2">
    <source>
        <dbReference type="ARBA" id="ARBA00022547"/>
    </source>
</evidence>
<dbReference type="AlphaFoldDB" id="A0A7L9RTV4"/>
<evidence type="ECO:0000256" key="3">
    <source>
        <dbReference type="ARBA" id="ARBA00022692"/>
    </source>
</evidence>
<keyword evidence="3 12" id="KW-0812">Transmembrane</keyword>
<keyword evidence="6 12" id="KW-0406">Ion transport</keyword>
<comment type="function">
    <text evidence="9">F(1)F(0) ATP synthase produces ATP from ADP in the presence of a proton or sodium gradient. F-type ATPases consist of two structural domains, F(1) containing the extramembraneous catalytic core and F(0) containing the membrane proton channel, linked together by a central stalk and a peripheral stalk. During catalysis, ATP synthesis in the catalytic domain of F(1) is coupled via a rotary mechanism of the central stalk subunits to proton translocation.</text>
</comment>
<proteinExistence type="inferred from homology"/>
<accession>A0A7L9RTV4</accession>
<evidence type="ECO:0000256" key="5">
    <source>
        <dbReference type="ARBA" id="ARBA00022989"/>
    </source>
</evidence>
<dbReference type="GO" id="GO:0045259">
    <property type="term" value="C:proton-transporting ATP synthase complex"/>
    <property type="evidence" value="ECO:0007669"/>
    <property type="project" value="UniProtKB-KW"/>
</dbReference>
<evidence type="ECO:0000256" key="1">
    <source>
        <dbReference type="ARBA" id="ARBA00022448"/>
    </source>
</evidence>
<dbReference type="Proteomes" id="UP000594001">
    <property type="component" value="Chromosome"/>
</dbReference>
<evidence type="ECO:0000256" key="11">
    <source>
        <dbReference type="ARBA" id="ARBA00037847"/>
    </source>
</evidence>
<evidence type="ECO:0000256" key="12">
    <source>
        <dbReference type="RuleBase" id="RU003848"/>
    </source>
</evidence>
<dbReference type="KEGG" id="pbal:CPBP_00577"/>
<keyword evidence="5 13" id="KW-1133">Transmembrane helix</keyword>
<reference evidence="14 15" key="1">
    <citation type="submission" date="2020-06" db="EMBL/GenBank/DDBJ databases">
        <title>The endosymbiont of the kinetoplastid Bodo saltans is a Paracaedibacter-like alpha-proteobacterium possessing a putative toxin-antitoxin system.</title>
        <authorList>
            <person name="Midha S."/>
            <person name="Rigden D.J."/>
            <person name="Siozios S."/>
            <person name="Hurst G.D.D."/>
            <person name="Jackson A.P."/>
        </authorList>
    </citation>
    <scope>NUCLEOTIDE SEQUENCE [LARGE SCALE GENOMIC DNA]</scope>
    <source>
        <strain evidence="14">Lake Konstanz</strain>
    </source>
</reference>
<dbReference type="GO" id="GO:0015078">
    <property type="term" value="F:proton transmembrane transporter activity"/>
    <property type="evidence" value="ECO:0007669"/>
    <property type="project" value="InterPro"/>
</dbReference>
<name>A0A7L9RTV4_9PROT</name>
<evidence type="ECO:0000256" key="8">
    <source>
        <dbReference type="ARBA" id="ARBA00023310"/>
    </source>
</evidence>
<comment type="subcellular location">
    <subcellularLocation>
        <location evidence="11">Endomembrane system</location>
        <topology evidence="11">Single-pass membrane protein</topology>
    </subcellularLocation>
</comment>
<keyword evidence="15" id="KW-1185">Reference proteome</keyword>
<dbReference type="EMBL" id="CP054719">
    <property type="protein sequence ID" value="QOL19808.1"/>
    <property type="molecule type" value="Genomic_DNA"/>
</dbReference>
<dbReference type="GO" id="GO:0012505">
    <property type="term" value="C:endomembrane system"/>
    <property type="evidence" value="ECO:0007669"/>
    <property type="project" value="UniProtKB-SubCell"/>
</dbReference>
<gene>
    <name evidence="14" type="primary">atpG_1</name>
    <name evidence="14" type="ORF">CPBP_00577</name>
</gene>
<evidence type="ECO:0000256" key="13">
    <source>
        <dbReference type="SAM" id="Phobius"/>
    </source>
</evidence>
<comment type="similarity">
    <text evidence="12">Belongs to the ATPase B chain family.</text>
</comment>
<evidence type="ECO:0000256" key="10">
    <source>
        <dbReference type="ARBA" id="ARBA00025614"/>
    </source>
</evidence>
<feature type="transmembrane region" description="Helical" evidence="13">
    <location>
        <begin position="12"/>
        <end position="32"/>
    </location>
</feature>
<evidence type="ECO:0000256" key="4">
    <source>
        <dbReference type="ARBA" id="ARBA00022781"/>
    </source>
</evidence>
<keyword evidence="8" id="KW-0066">ATP synthesis</keyword>
<dbReference type="InterPro" id="IPR002146">
    <property type="entry name" value="ATP_synth_b/b'su_bac/chlpt"/>
</dbReference>
<evidence type="ECO:0000256" key="9">
    <source>
        <dbReference type="ARBA" id="ARBA00025198"/>
    </source>
</evidence>
<evidence type="ECO:0000256" key="7">
    <source>
        <dbReference type="ARBA" id="ARBA00023136"/>
    </source>
</evidence>
<dbReference type="Pfam" id="PF00430">
    <property type="entry name" value="ATP-synt_B"/>
    <property type="match status" value="1"/>
</dbReference>
<comment type="function">
    <text evidence="10">Component of the F(0) channel, it forms part of the peripheral stalk, linking F(1) to F(0). The b'-subunit is a diverged and duplicated form of b found in plants and photosynthetic bacteria.</text>
</comment>
<dbReference type="RefSeq" id="WP_350332550.1">
    <property type="nucleotide sequence ID" value="NZ_CP054719.1"/>
</dbReference>
<keyword evidence="7 13" id="KW-0472">Membrane</keyword>
<evidence type="ECO:0000313" key="15">
    <source>
        <dbReference type="Proteomes" id="UP000594001"/>
    </source>
</evidence>